<dbReference type="Pfam" id="PF02844">
    <property type="entry name" value="GARS_N"/>
    <property type="match status" value="1"/>
</dbReference>
<comment type="catalytic activity">
    <reaction evidence="12">
        <text>5-phospho-beta-D-ribosylamine + glycine + ATP = N(1)-(5-phospho-beta-D-ribosyl)glycinamide + ADP + phosphate + H(+)</text>
        <dbReference type="Rhea" id="RHEA:17453"/>
        <dbReference type="ChEBI" id="CHEBI:15378"/>
        <dbReference type="ChEBI" id="CHEBI:30616"/>
        <dbReference type="ChEBI" id="CHEBI:43474"/>
        <dbReference type="ChEBI" id="CHEBI:57305"/>
        <dbReference type="ChEBI" id="CHEBI:58681"/>
        <dbReference type="ChEBI" id="CHEBI:143788"/>
        <dbReference type="ChEBI" id="CHEBI:456216"/>
        <dbReference type="EC" id="6.3.4.13"/>
    </reaction>
</comment>
<dbReference type="PROSITE" id="PS00184">
    <property type="entry name" value="GARS"/>
    <property type="match status" value="1"/>
</dbReference>
<dbReference type="SUPFAM" id="SSF52440">
    <property type="entry name" value="PreATP-grasp domain"/>
    <property type="match status" value="1"/>
</dbReference>
<dbReference type="HAMAP" id="MF_00138">
    <property type="entry name" value="GARS"/>
    <property type="match status" value="1"/>
</dbReference>
<dbReference type="GO" id="GO:0046872">
    <property type="term" value="F:metal ion binding"/>
    <property type="evidence" value="ECO:0007669"/>
    <property type="project" value="InterPro"/>
</dbReference>
<dbReference type="InterPro" id="IPR037123">
    <property type="entry name" value="PRibGlycinamide_synth_C_sf"/>
</dbReference>
<accession>A0A7C5MA74</accession>
<evidence type="ECO:0000256" key="1">
    <source>
        <dbReference type="ARBA" id="ARBA00001936"/>
    </source>
</evidence>
<evidence type="ECO:0000256" key="3">
    <source>
        <dbReference type="ARBA" id="ARBA00005174"/>
    </source>
</evidence>
<dbReference type="PROSITE" id="PS50975">
    <property type="entry name" value="ATP_GRASP"/>
    <property type="match status" value="1"/>
</dbReference>
<dbReference type="Proteomes" id="UP000886014">
    <property type="component" value="Unassembled WGS sequence"/>
</dbReference>
<dbReference type="Gene3D" id="3.30.470.20">
    <property type="entry name" value="ATP-grasp fold, B domain"/>
    <property type="match status" value="1"/>
</dbReference>
<dbReference type="InterPro" id="IPR011054">
    <property type="entry name" value="Rudment_hybrid_motif"/>
</dbReference>
<keyword evidence="5 12" id="KW-0436">Ligase</keyword>
<dbReference type="Gene3D" id="3.40.50.20">
    <property type="match status" value="1"/>
</dbReference>
<keyword evidence="6 13" id="KW-0547">Nucleotide-binding</keyword>
<comment type="cofactor">
    <cofactor evidence="1">
        <name>Mn(2+)</name>
        <dbReference type="ChEBI" id="CHEBI:29035"/>
    </cofactor>
</comment>
<protein>
    <recommendedName>
        <fullName evidence="4 12">Phosphoribosylamine--glycine ligase</fullName>
        <ecNumber evidence="4 12">6.3.4.13</ecNumber>
    </recommendedName>
    <alternativeName>
        <fullName evidence="12">GARS</fullName>
    </alternativeName>
    <alternativeName>
        <fullName evidence="10 12">Glycinamide ribonucleotide synthetase</fullName>
    </alternativeName>
    <alternativeName>
        <fullName evidence="11 12">Phosphoribosylglycinamide synthetase</fullName>
    </alternativeName>
</protein>
<evidence type="ECO:0000256" key="13">
    <source>
        <dbReference type="PROSITE-ProRule" id="PRU00409"/>
    </source>
</evidence>
<comment type="cofactor">
    <cofactor evidence="2">
        <name>Mg(2+)</name>
        <dbReference type="ChEBI" id="CHEBI:18420"/>
    </cofactor>
</comment>
<comment type="caution">
    <text evidence="15">The sequence shown here is derived from an EMBL/GenBank/DDBJ whole genome shotgun (WGS) entry which is preliminary data.</text>
</comment>
<keyword evidence="8 13" id="KW-0067">ATP-binding</keyword>
<evidence type="ECO:0000256" key="11">
    <source>
        <dbReference type="ARBA" id="ARBA00042864"/>
    </source>
</evidence>
<dbReference type="Gene3D" id="3.30.1490.20">
    <property type="entry name" value="ATP-grasp fold, A domain"/>
    <property type="match status" value="1"/>
</dbReference>
<evidence type="ECO:0000256" key="10">
    <source>
        <dbReference type="ARBA" id="ARBA00042242"/>
    </source>
</evidence>
<dbReference type="SMART" id="SM01210">
    <property type="entry name" value="GARS_C"/>
    <property type="match status" value="1"/>
</dbReference>
<dbReference type="UniPathway" id="UPA00074">
    <property type="reaction ID" value="UER00125"/>
</dbReference>
<dbReference type="EC" id="6.3.4.13" evidence="4 12"/>
<evidence type="ECO:0000256" key="8">
    <source>
        <dbReference type="ARBA" id="ARBA00022840"/>
    </source>
</evidence>
<dbReference type="SUPFAM" id="SSF56059">
    <property type="entry name" value="Glutathione synthetase ATP-binding domain-like"/>
    <property type="match status" value="1"/>
</dbReference>
<dbReference type="InterPro" id="IPR020559">
    <property type="entry name" value="PRibGlycinamide_synth_CS"/>
</dbReference>
<dbReference type="InterPro" id="IPR020562">
    <property type="entry name" value="PRibGlycinamide_synth_N"/>
</dbReference>
<evidence type="ECO:0000256" key="9">
    <source>
        <dbReference type="ARBA" id="ARBA00038345"/>
    </source>
</evidence>
<dbReference type="InterPro" id="IPR000115">
    <property type="entry name" value="PRibGlycinamide_synth"/>
</dbReference>
<evidence type="ECO:0000256" key="4">
    <source>
        <dbReference type="ARBA" id="ARBA00013255"/>
    </source>
</evidence>
<dbReference type="SUPFAM" id="SSF51246">
    <property type="entry name" value="Rudiment single hybrid motif"/>
    <property type="match status" value="1"/>
</dbReference>
<comment type="similarity">
    <text evidence="9 12">Belongs to the GARS family.</text>
</comment>
<dbReference type="GO" id="GO:0009113">
    <property type="term" value="P:purine nucleobase biosynthetic process"/>
    <property type="evidence" value="ECO:0007669"/>
    <property type="project" value="InterPro"/>
</dbReference>
<evidence type="ECO:0000256" key="6">
    <source>
        <dbReference type="ARBA" id="ARBA00022741"/>
    </source>
</evidence>
<dbReference type="Gene3D" id="3.90.600.10">
    <property type="entry name" value="Phosphoribosylglycinamide synthetase, C-terminal domain"/>
    <property type="match status" value="1"/>
</dbReference>
<dbReference type="NCBIfam" id="TIGR00877">
    <property type="entry name" value="purD"/>
    <property type="match status" value="1"/>
</dbReference>
<sequence>MKVMVLGKGGRESAIVWKLSMSSYIDELYAVPGNPGTKKYAHNIQLNLEDFKTLAEFVKENKIEMVIPGPETPIANGIKDYIEEKTGTYVFSPSSKSSFLEASKIKAKQFMKRNNVPTADFRIIESFEGGVNYLNLIEKYPVVIKADGLAQGKGVSIAQSHIEAVSILEEYIKGKKFGEASTRVVIEEFLTGYEYSVFIITDGRDYIWIGDACDYKRAFDGDRGPNTGGMGSVSPAPFLDSGKRKITEEEIIKPTLEGLIKEAIPYEGFLYFGLIWTEDGPKVLEYNVRLGDPEAQVILPRLKNDLMDLIIAAKERRLNQVVVEISKEVCMCLVVASGGYPVEYEKGKEIKGLEKLSHQIILFHAGTEERENKIYTAGGRVLNLVAMGKDFENVRRHIYREVEKIHFENIFYRRDIGLMERWR</sequence>
<organism evidence="15">
    <name type="scientific">candidate division WOR-3 bacterium</name>
    <dbReference type="NCBI Taxonomy" id="2052148"/>
    <lineage>
        <taxon>Bacteria</taxon>
        <taxon>Bacteria division WOR-3</taxon>
    </lineage>
</organism>
<gene>
    <name evidence="12 15" type="primary">purD</name>
    <name evidence="15" type="ORF">ENL41_02210</name>
</gene>
<dbReference type="AlphaFoldDB" id="A0A7C5MA74"/>
<dbReference type="PANTHER" id="PTHR43472">
    <property type="entry name" value="PHOSPHORIBOSYLAMINE--GLYCINE LIGASE"/>
    <property type="match status" value="1"/>
</dbReference>
<evidence type="ECO:0000313" key="15">
    <source>
        <dbReference type="EMBL" id="HHF58218.1"/>
    </source>
</evidence>
<dbReference type="SMART" id="SM01209">
    <property type="entry name" value="GARS_A"/>
    <property type="match status" value="1"/>
</dbReference>
<feature type="domain" description="ATP-grasp" evidence="14">
    <location>
        <begin position="108"/>
        <end position="315"/>
    </location>
</feature>
<dbReference type="InterPro" id="IPR020560">
    <property type="entry name" value="PRibGlycinamide_synth_C-dom"/>
</dbReference>
<evidence type="ECO:0000256" key="5">
    <source>
        <dbReference type="ARBA" id="ARBA00022598"/>
    </source>
</evidence>
<dbReference type="InterPro" id="IPR016185">
    <property type="entry name" value="PreATP-grasp_dom_sf"/>
</dbReference>
<evidence type="ECO:0000256" key="2">
    <source>
        <dbReference type="ARBA" id="ARBA00001946"/>
    </source>
</evidence>
<dbReference type="InterPro" id="IPR020561">
    <property type="entry name" value="PRibGlycinamid_synth_ATP-grasp"/>
</dbReference>
<dbReference type="GO" id="GO:0005524">
    <property type="term" value="F:ATP binding"/>
    <property type="evidence" value="ECO:0007669"/>
    <property type="project" value="UniProtKB-UniRule"/>
</dbReference>
<keyword evidence="7 12" id="KW-0658">Purine biosynthesis</keyword>
<dbReference type="InterPro" id="IPR013815">
    <property type="entry name" value="ATP_grasp_subdomain_1"/>
</dbReference>
<proteinExistence type="inferred from homology"/>
<evidence type="ECO:0000256" key="12">
    <source>
        <dbReference type="HAMAP-Rule" id="MF_00138"/>
    </source>
</evidence>
<comment type="pathway">
    <text evidence="3 12">Purine metabolism; IMP biosynthesis via de novo pathway; N(1)-(5-phospho-D-ribosyl)glycinamide from 5-phospho-alpha-D-ribose 1-diphosphate: step 2/2.</text>
</comment>
<name>A0A7C5MA74_UNCW3</name>
<dbReference type="Pfam" id="PF02843">
    <property type="entry name" value="GARS_C"/>
    <property type="match status" value="1"/>
</dbReference>
<dbReference type="EMBL" id="DRTV01000152">
    <property type="protein sequence ID" value="HHF58218.1"/>
    <property type="molecule type" value="Genomic_DNA"/>
</dbReference>
<evidence type="ECO:0000259" key="14">
    <source>
        <dbReference type="PROSITE" id="PS50975"/>
    </source>
</evidence>
<dbReference type="Pfam" id="PF01071">
    <property type="entry name" value="GARS_A"/>
    <property type="match status" value="1"/>
</dbReference>
<dbReference type="PANTHER" id="PTHR43472:SF1">
    <property type="entry name" value="PHOSPHORIBOSYLAMINE--GLYCINE LIGASE, CHLOROPLASTIC"/>
    <property type="match status" value="1"/>
</dbReference>
<dbReference type="InterPro" id="IPR011761">
    <property type="entry name" value="ATP-grasp"/>
</dbReference>
<dbReference type="GO" id="GO:0004637">
    <property type="term" value="F:phosphoribosylamine-glycine ligase activity"/>
    <property type="evidence" value="ECO:0007669"/>
    <property type="project" value="UniProtKB-UniRule"/>
</dbReference>
<evidence type="ECO:0000256" key="7">
    <source>
        <dbReference type="ARBA" id="ARBA00022755"/>
    </source>
</evidence>
<dbReference type="GO" id="GO:0006189">
    <property type="term" value="P:'de novo' IMP biosynthetic process"/>
    <property type="evidence" value="ECO:0007669"/>
    <property type="project" value="UniProtKB-UniRule"/>
</dbReference>
<reference evidence="15" key="1">
    <citation type="journal article" date="2020" name="mSystems">
        <title>Genome- and Community-Level Interaction Insights into Carbon Utilization and Element Cycling Functions of Hydrothermarchaeota in Hydrothermal Sediment.</title>
        <authorList>
            <person name="Zhou Z."/>
            <person name="Liu Y."/>
            <person name="Xu W."/>
            <person name="Pan J."/>
            <person name="Luo Z.H."/>
            <person name="Li M."/>
        </authorList>
    </citation>
    <scope>NUCLEOTIDE SEQUENCE [LARGE SCALE GENOMIC DNA]</scope>
    <source>
        <strain evidence="15">HyVt-94</strain>
    </source>
</reference>